<keyword evidence="2" id="KW-1133">Transmembrane helix</keyword>
<evidence type="ECO:0000256" key="2">
    <source>
        <dbReference type="SAM" id="Phobius"/>
    </source>
</evidence>
<reference evidence="4" key="1">
    <citation type="submission" date="2023-07" db="EMBL/GenBank/DDBJ databases">
        <title>draft genome sequence of fig (Ficus carica).</title>
        <authorList>
            <person name="Takahashi T."/>
            <person name="Nishimura K."/>
        </authorList>
    </citation>
    <scope>NUCLEOTIDE SEQUENCE</scope>
</reference>
<feature type="compositionally biased region" description="Acidic residues" evidence="1">
    <location>
        <begin position="132"/>
        <end position="143"/>
    </location>
</feature>
<dbReference type="EMBL" id="BTGU01000110">
    <property type="protein sequence ID" value="GMN61348.1"/>
    <property type="molecule type" value="Genomic_DNA"/>
</dbReference>
<comment type="caution">
    <text evidence="4">The sequence shown here is derived from an EMBL/GenBank/DDBJ whole genome shotgun (WGS) entry which is preliminary data.</text>
</comment>
<gene>
    <name evidence="3" type="ORF">TIFTF001_030362</name>
    <name evidence="4" type="ORF">TIFTF001_030430</name>
</gene>
<evidence type="ECO:0000313" key="5">
    <source>
        <dbReference type="Proteomes" id="UP001187192"/>
    </source>
</evidence>
<evidence type="ECO:0000313" key="4">
    <source>
        <dbReference type="EMBL" id="GMN61348.1"/>
    </source>
</evidence>
<sequence>MVDLSQCVILRGSLAFALPFELVLGPFVLLSQGVGLSSLNLSFTRYTVNPNGFTVHLSLVSAAVSSAFPSVRESLPPPYRRPCAAVSGVYGCPPSHQPSAMVAGSSVSDYLPSLRLGFRAENTPTSRASDEAPCEELEATSNP</sequence>
<dbReference type="AlphaFoldDB" id="A0AA88DTT5"/>
<keyword evidence="2" id="KW-0812">Transmembrane</keyword>
<accession>A0AA88DTT5</accession>
<evidence type="ECO:0000313" key="3">
    <source>
        <dbReference type="EMBL" id="GMN61285.1"/>
    </source>
</evidence>
<name>A0AA88DTT5_FICCA</name>
<feature type="transmembrane region" description="Helical" evidence="2">
    <location>
        <begin position="12"/>
        <end position="33"/>
    </location>
</feature>
<dbReference type="Proteomes" id="UP001187192">
    <property type="component" value="Unassembled WGS sequence"/>
</dbReference>
<protein>
    <submittedName>
        <fullName evidence="4">Uncharacterized protein</fullName>
    </submittedName>
</protein>
<evidence type="ECO:0000256" key="1">
    <source>
        <dbReference type="SAM" id="MobiDB-lite"/>
    </source>
</evidence>
<proteinExistence type="predicted"/>
<feature type="region of interest" description="Disordered" evidence="1">
    <location>
        <begin position="121"/>
        <end position="143"/>
    </location>
</feature>
<dbReference type="EMBL" id="BTGU01000109">
    <property type="protein sequence ID" value="GMN61285.1"/>
    <property type="molecule type" value="Genomic_DNA"/>
</dbReference>
<organism evidence="4 5">
    <name type="scientific">Ficus carica</name>
    <name type="common">Common fig</name>
    <dbReference type="NCBI Taxonomy" id="3494"/>
    <lineage>
        <taxon>Eukaryota</taxon>
        <taxon>Viridiplantae</taxon>
        <taxon>Streptophyta</taxon>
        <taxon>Embryophyta</taxon>
        <taxon>Tracheophyta</taxon>
        <taxon>Spermatophyta</taxon>
        <taxon>Magnoliopsida</taxon>
        <taxon>eudicotyledons</taxon>
        <taxon>Gunneridae</taxon>
        <taxon>Pentapetalae</taxon>
        <taxon>rosids</taxon>
        <taxon>fabids</taxon>
        <taxon>Rosales</taxon>
        <taxon>Moraceae</taxon>
        <taxon>Ficeae</taxon>
        <taxon>Ficus</taxon>
    </lineage>
</organism>
<keyword evidence="2" id="KW-0472">Membrane</keyword>
<keyword evidence="5" id="KW-1185">Reference proteome</keyword>